<dbReference type="HAMAP" id="MF_00972">
    <property type="entry name" value="tRNA_aden_deaminase"/>
    <property type="match status" value="1"/>
</dbReference>
<keyword evidence="6 8" id="KW-0862">Zinc</keyword>
<organism evidence="11 12">
    <name type="scientific">Prosthecobacter vanneervenii</name>
    <dbReference type="NCBI Taxonomy" id="48466"/>
    <lineage>
        <taxon>Bacteria</taxon>
        <taxon>Pseudomonadati</taxon>
        <taxon>Verrucomicrobiota</taxon>
        <taxon>Verrucomicrobiia</taxon>
        <taxon>Verrucomicrobiales</taxon>
        <taxon>Verrucomicrobiaceae</taxon>
        <taxon>Prosthecobacter</taxon>
    </lineage>
</organism>
<evidence type="ECO:0000256" key="9">
    <source>
        <dbReference type="SAM" id="MobiDB-lite"/>
    </source>
</evidence>
<dbReference type="Proteomes" id="UP000590740">
    <property type="component" value="Unassembled WGS sequence"/>
</dbReference>
<dbReference type="SUPFAM" id="SSF53927">
    <property type="entry name" value="Cytidine deaminase-like"/>
    <property type="match status" value="1"/>
</dbReference>
<keyword evidence="3 8" id="KW-0819">tRNA processing</keyword>
<dbReference type="PANTHER" id="PTHR11079">
    <property type="entry name" value="CYTOSINE DEAMINASE FAMILY MEMBER"/>
    <property type="match status" value="1"/>
</dbReference>
<evidence type="ECO:0000256" key="3">
    <source>
        <dbReference type="ARBA" id="ARBA00022694"/>
    </source>
</evidence>
<keyword evidence="5 8" id="KW-0378">Hydrolase</keyword>
<evidence type="ECO:0000256" key="8">
    <source>
        <dbReference type="HAMAP-Rule" id="MF_00972"/>
    </source>
</evidence>
<sequence length="186" mass="20385">MTEPQIIINPFDDEHYMREALRQARKAASQDEVPIGAVIVHQGSIIGRAWNQVETLKDATAHAEMLALTQAESALGDWRLTDCDLYVTKEPCPMCAGAIMHCRIRRVIFGCPDVKGGGAGGYWNLLQAPNLNHRAEITSGVLNDQCVGILKEFFAAARRRRAEGLEHKKGAAKESTGDDTVIFDGP</sequence>
<comment type="catalytic activity">
    <reaction evidence="7 8">
        <text>adenosine(34) in tRNA + H2O + H(+) = inosine(34) in tRNA + NH4(+)</text>
        <dbReference type="Rhea" id="RHEA:43168"/>
        <dbReference type="Rhea" id="RHEA-COMP:10373"/>
        <dbReference type="Rhea" id="RHEA-COMP:10374"/>
        <dbReference type="ChEBI" id="CHEBI:15377"/>
        <dbReference type="ChEBI" id="CHEBI:15378"/>
        <dbReference type="ChEBI" id="CHEBI:28938"/>
        <dbReference type="ChEBI" id="CHEBI:74411"/>
        <dbReference type="ChEBI" id="CHEBI:82852"/>
        <dbReference type="EC" id="3.5.4.33"/>
    </reaction>
</comment>
<dbReference type="InterPro" id="IPR016193">
    <property type="entry name" value="Cytidine_deaminase-like"/>
</dbReference>
<dbReference type="AlphaFoldDB" id="A0A7W8DIR2"/>
<feature type="binding site" evidence="8">
    <location>
        <position position="62"/>
    </location>
    <ligand>
        <name>Zn(2+)</name>
        <dbReference type="ChEBI" id="CHEBI:29105"/>
        <note>catalytic</note>
    </ligand>
</feature>
<evidence type="ECO:0000259" key="10">
    <source>
        <dbReference type="PROSITE" id="PS51747"/>
    </source>
</evidence>
<reference evidence="11 12" key="1">
    <citation type="submission" date="2020-08" db="EMBL/GenBank/DDBJ databases">
        <title>Genomic Encyclopedia of Type Strains, Phase IV (KMG-IV): sequencing the most valuable type-strain genomes for metagenomic binning, comparative biology and taxonomic classification.</title>
        <authorList>
            <person name="Goeker M."/>
        </authorList>
    </citation>
    <scope>NUCLEOTIDE SEQUENCE [LARGE SCALE GENOMIC DNA]</scope>
    <source>
        <strain evidence="11 12">DSM 12252</strain>
    </source>
</reference>
<feature type="region of interest" description="Disordered" evidence="9">
    <location>
        <begin position="165"/>
        <end position="186"/>
    </location>
</feature>
<dbReference type="CDD" id="cd01285">
    <property type="entry name" value="nucleoside_deaminase"/>
    <property type="match status" value="1"/>
</dbReference>
<comment type="similarity">
    <text evidence="1">Belongs to the cytidine and deoxycytidylate deaminase family. ADAT2 subfamily.</text>
</comment>
<feature type="compositionally biased region" description="Basic and acidic residues" evidence="9">
    <location>
        <begin position="165"/>
        <end position="176"/>
    </location>
</feature>
<evidence type="ECO:0000256" key="5">
    <source>
        <dbReference type="ARBA" id="ARBA00022801"/>
    </source>
</evidence>
<comment type="subunit">
    <text evidence="2 8">Homodimer.</text>
</comment>
<dbReference type="InterPro" id="IPR058535">
    <property type="entry name" value="MafB19-deam"/>
</dbReference>
<evidence type="ECO:0000256" key="1">
    <source>
        <dbReference type="ARBA" id="ARBA00010669"/>
    </source>
</evidence>
<dbReference type="GO" id="GO:0052717">
    <property type="term" value="F:tRNA-specific adenosine-34 deaminase activity"/>
    <property type="evidence" value="ECO:0007669"/>
    <property type="project" value="UniProtKB-UniRule"/>
</dbReference>
<dbReference type="GO" id="GO:0008270">
    <property type="term" value="F:zinc ion binding"/>
    <property type="evidence" value="ECO:0007669"/>
    <property type="project" value="UniProtKB-UniRule"/>
</dbReference>
<dbReference type="Gene3D" id="3.40.140.10">
    <property type="entry name" value="Cytidine Deaminase, domain 2"/>
    <property type="match status" value="1"/>
</dbReference>
<comment type="cofactor">
    <cofactor evidence="8">
        <name>Zn(2+)</name>
        <dbReference type="ChEBI" id="CHEBI:29105"/>
    </cofactor>
    <text evidence="8">Binds 1 zinc ion per subunit.</text>
</comment>
<protein>
    <recommendedName>
        <fullName evidence="8">tRNA-specific adenosine deaminase</fullName>
        <ecNumber evidence="8">3.5.4.33</ecNumber>
    </recommendedName>
</protein>
<feature type="binding site" evidence="8">
    <location>
        <position position="92"/>
    </location>
    <ligand>
        <name>Zn(2+)</name>
        <dbReference type="ChEBI" id="CHEBI:29105"/>
        <note>catalytic</note>
    </ligand>
</feature>
<comment type="caution">
    <text evidence="11">The sequence shown here is derived from an EMBL/GenBank/DDBJ whole genome shotgun (WGS) entry which is preliminary data.</text>
</comment>
<gene>
    <name evidence="8" type="primary">tadA</name>
    <name evidence="11" type="ORF">HNQ65_000861</name>
</gene>
<proteinExistence type="inferred from homology"/>
<dbReference type="NCBIfam" id="NF008113">
    <property type="entry name" value="PRK10860.1"/>
    <property type="match status" value="1"/>
</dbReference>
<dbReference type="PROSITE" id="PS51747">
    <property type="entry name" value="CYT_DCMP_DEAMINASES_2"/>
    <property type="match status" value="1"/>
</dbReference>
<evidence type="ECO:0000313" key="12">
    <source>
        <dbReference type="Proteomes" id="UP000590740"/>
    </source>
</evidence>
<dbReference type="InterPro" id="IPR002125">
    <property type="entry name" value="CMP_dCMP_dom"/>
</dbReference>
<feature type="binding site" evidence="8">
    <location>
        <position position="95"/>
    </location>
    <ligand>
        <name>Zn(2+)</name>
        <dbReference type="ChEBI" id="CHEBI:29105"/>
        <note>catalytic</note>
    </ligand>
</feature>
<evidence type="ECO:0000256" key="6">
    <source>
        <dbReference type="ARBA" id="ARBA00022833"/>
    </source>
</evidence>
<dbReference type="PANTHER" id="PTHR11079:SF202">
    <property type="entry name" value="TRNA-SPECIFIC ADENOSINE DEAMINASE"/>
    <property type="match status" value="1"/>
</dbReference>
<dbReference type="InterPro" id="IPR016192">
    <property type="entry name" value="APOBEC/CMP_deaminase_Zn-bd"/>
</dbReference>
<keyword evidence="12" id="KW-1185">Reference proteome</keyword>
<name>A0A7W8DIR2_9BACT</name>
<evidence type="ECO:0000256" key="2">
    <source>
        <dbReference type="ARBA" id="ARBA00011738"/>
    </source>
</evidence>
<dbReference type="PROSITE" id="PS00903">
    <property type="entry name" value="CYT_DCMP_DEAMINASES_1"/>
    <property type="match status" value="1"/>
</dbReference>
<dbReference type="EMBL" id="JACHIG010000001">
    <property type="protein sequence ID" value="MBB5031307.1"/>
    <property type="molecule type" value="Genomic_DNA"/>
</dbReference>
<evidence type="ECO:0000256" key="4">
    <source>
        <dbReference type="ARBA" id="ARBA00022723"/>
    </source>
</evidence>
<feature type="domain" description="CMP/dCMP-type deaminase" evidence="10">
    <location>
        <begin position="11"/>
        <end position="122"/>
    </location>
</feature>
<comment type="function">
    <text evidence="8">Catalyzes the deamination of adenosine to inosine at the wobble position 34 of tRNA(Arg2).</text>
</comment>
<dbReference type="FunFam" id="3.40.140.10:FF:000005">
    <property type="entry name" value="tRNA-specific adenosine deaminase"/>
    <property type="match status" value="1"/>
</dbReference>
<accession>A0A7W8DIR2</accession>
<dbReference type="GO" id="GO:0002100">
    <property type="term" value="P:tRNA wobble adenosine to inosine editing"/>
    <property type="evidence" value="ECO:0007669"/>
    <property type="project" value="UniProtKB-UniRule"/>
</dbReference>
<dbReference type="InterPro" id="IPR028883">
    <property type="entry name" value="tRNA_aden_deaminase"/>
</dbReference>
<feature type="active site" description="Proton donor" evidence="8">
    <location>
        <position position="64"/>
    </location>
</feature>
<dbReference type="EC" id="3.5.4.33" evidence="8"/>
<evidence type="ECO:0000313" key="11">
    <source>
        <dbReference type="EMBL" id="MBB5031307.1"/>
    </source>
</evidence>
<keyword evidence="4 8" id="KW-0479">Metal-binding</keyword>
<dbReference type="Pfam" id="PF14437">
    <property type="entry name" value="MafB19-deam"/>
    <property type="match status" value="1"/>
</dbReference>
<evidence type="ECO:0000256" key="7">
    <source>
        <dbReference type="ARBA" id="ARBA00048045"/>
    </source>
</evidence>